<evidence type="ECO:0000313" key="2">
    <source>
        <dbReference type="EMBL" id="KAK4377685.1"/>
    </source>
</evidence>
<feature type="chain" id="PRO_5042260740" evidence="1">
    <location>
        <begin position="24"/>
        <end position="94"/>
    </location>
</feature>
<proteinExistence type="predicted"/>
<protein>
    <submittedName>
        <fullName evidence="2">Uncharacterized protein</fullName>
    </submittedName>
</protein>
<gene>
    <name evidence="2" type="ORF">RND71_003981</name>
</gene>
<organism evidence="2 3">
    <name type="scientific">Anisodus tanguticus</name>
    <dbReference type="NCBI Taxonomy" id="243964"/>
    <lineage>
        <taxon>Eukaryota</taxon>
        <taxon>Viridiplantae</taxon>
        <taxon>Streptophyta</taxon>
        <taxon>Embryophyta</taxon>
        <taxon>Tracheophyta</taxon>
        <taxon>Spermatophyta</taxon>
        <taxon>Magnoliopsida</taxon>
        <taxon>eudicotyledons</taxon>
        <taxon>Gunneridae</taxon>
        <taxon>Pentapetalae</taxon>
        <taxon>asterids</taxon>
        <taxon>lamiids</taxon>
        <taxon>Solanales</taxon>
        <taxon>Solanaceae</taxon>
        <taxon>Solanoideae</taxon>
        <taxon>Hyoscyameae</taxon>
        <taxon>Anisodus</taxon>
    </lineage>
</organism>
<comment type="caution">
    <text evidence="2">The sequence shown here is derived from an EMBL/GenBank/DDBJ whole genome shotgun (WGS) entry which is preliminary data.</text>
</comment>
<name>A0AAE1SWS6_9SOLA</name>
<accession>A0AAE1SWS6</accession>
<evidence type="ECO:0000256" key="1">
    <source>
        <dbReference type="SAM" id="SignalP"/>
    </source>
</evidence>
<evidence type="ECO:0000313" key="3">
    <source>
        <dbReference type="Proteomes" id="UP001291623"/>
    </source>
</evidence>
<reference evidence="2" key="1">
    <citation type="submission" date="2023-12" db="EMBL/GenBank/DDBJ databases">
        <title>Genome assembly of Anisodus tanguticus.</title>
        <authorList>
            <person name="Wang Y.-J."/>
        </authorList>
    </citation>
    <scope>NUCLEOTIDE SEQUENCE</scope>
    <source>
        <strain evidence="2">KB-2021</strain>
        <tissue evidence="2">Leaf</tissue>
    </source>
</reference>
<sequence length="94" mass="10826">MEMKASFICIFLIFLLISPCSSSARKMDLLNMDSGIYEIDYRGPETHTYIPPPKGSRGKHNFHHQSMLKHRKFKGLKASKPGEISTLDLSKRWE</sequence>
<dbReference type="EMBL" id="JAVYJV010000002">
    <property type="protein sequence ID" value="KAK4377685.1"/>
    <property type="molecule type" value="Genomic_DNA"/>
</dbReference>
<keyword evidence="3" id="KW-1185">Reference proteome</keyword>
<dbReference type="AlphaFoldDB" id="A0AAE1SWS6"/>
<feature type="signal peptide" evidence="1">
    <location>
        <begin position="1"/>
        <end position="23"/>
    </location>
</feature>
<dbReference type="Proteomes" id="UP001291623">
    <property type="component" value="Unassembled WGS sequence"/>
</dbReference>
<keyword evidence="1" id="KW-0732">Signal</keyword>